<proteinExistence type="predicted"/>
<sequence length="358" mass="38730">MFGRSNHGWIGLDLGANSIKLAQVVRQGDRLRLTEAAIVPRSAPWREHEPITASNSSAANEIGTALVMSSKFRGRQTAAVLPTMACQFNTAPSTNDDSPAQLRAIVDELSPLGIDLSDRVFDYWPSLPNKSGHPTVNVLSTGRGWSELTAGDIRTVGLSCEAIDGLPHTLARSVAMVESITNDTIAAIDWSYTGATFVLLHRLQPVYIRQLKNTSLADAFTQIAEQLDLDEGEVVELLQSVSLGGQMATDVDEVVAELLEPTIASMVDELKRTLSHLENFGRKTTGSQSSTAPKRYYLFGGGATLRGIDKVLQRRAGGEFRVWKLDAENEAFAESKGTPLCLLASAMALSALCWEDLS</sequence>
<accession>A0A518AJ66</accession>
<name>A0A518AJ66_9BACT</name>
<organism evidence="1 2">
    <name type="scientific">Aeoliella mucimassa</name>
    <dbReference type="NCBI Taxonomy" id="2527972"/>
    <lineage>
        <taxon>Bacteria</taxon>
        <taxon>Pseudomonadati</taxon>
        <taxon>Planctomycetota</taxon>
        <taxon>Planctomycetia</taxon>
        <taxon>Pirellulales</taxon>
        <taxon>Lacipirellulaceae</taxon>
        <taxon>Aeoliella</taxon>
    </lineage>
</organism>
<dbReference type="AlphaFoldDB" id="A0A518AJ66"/>
<dbReference type="OrthoDB" id="9773403at2"/>
<protein>
    <submittedName>
        <fullName evidence="1">Competence protein A</fullName>
    </submittedName>
</protein>
<reference evidence="1 2" key="1">
    <citation type="submission" date="2019-02" db="EMBL/GenBank/DDBJ databases">
        <title>Deep-cultivation of Planctomycetes and their phenomic and genomic characterization uncovers novel biology.</title>
        <authorList>
            <person name="Wiegand S."/>
            <person name="Jogler M."/>
            <person name="Boedeker C."/>
            <person name="Pinto D."/>
            <person name="Vollmers J."/>
            <person name="Rivas-Marin E."/>
            <person name="Kohn T."/>
            <person name="Peeters S.H."/>
            <person name="Heuer A."/>
            <person name="Rast P."/>
            <person name="Oberbeckmann S."/>
            <person name="Bunk B."/>
            <person name="Jeske O."/>
            <person name="Meyerdierks A."/>
            <person name="Storesund J.E."/>
            <person name="Kallscheuer N."/>
            <person name="Luecker S."/>
            <person name="Lage O.M."/>
            <person name="Pohl T."/>
            <person name="Merkel B.J."/>
            <person name="Hornburger P."/>
            <person name="Mueller R.-W."/>
            <person name="Bruemmer F."/>
            <person name="Labrenz M."/>
            <person name="Spormann A.M."/>
            <person name="Op den Camp H."/>
            <person name="Overmann J."/>
            <person name="Amann R."/>
            <person name="Jetten M.S.M."/>
            <person name="Mascher T."/>
            <person name="Medema M.H."/>
            <person name="Devos D.P."/>
            <person name="Kaster A.-K."/>
            <person name="Ovreas L."/>
            <person name="Rohde M."/>
            <person name="Galperin M.Y."/>
            <person name="Jogler C."/>
        </authorList>
    </citation>
    <scope>NUCLEOTIDE SEQUENCE [LARGE SCALE GENOMIC DNA]</scope>
    <source>
        <strain evidence="1 2">Pan181</strain>
    </source>
</reference>
<dbReference type="Gene3D" id="3.30.1490.300">
    <property type="match status" value="1"/>
</dbReference>
<dbReference type="Proteomes" id="UP000315750">
    <property type="component" value="Chromosome"/>
</dbReference>
<evidence type="ECO:0000313" key="2">
    <source>
        <dbReference type="Proteomes" id="UP000315750"/>
    </source>
</evidence>
<dbReference type="KEGG" id="amuc:Pan181_09550"/>
<dbReference type="EMBL" id="CP036278">
    <property type="protein sequence ID" value="QDU54772.1"/>
    <property type="molecule type" value="Genomic_DNA"/>
</dbReference>
<gene>
    <name evidence="1" type="ORF">Pan181_09550</name>
</gene>
<dbReference type="Gene3D" id="3.30.420.40">
    <property type="match status" value="2"/>
</dbReference>
<evidence type="ECO:0000313" key="1">
    <source>
        <dbReference type="EMBL" id="QDU54772.1"/>
    </source>
</evidence>
<dbReference type="RefSeq" id="WP_145245701.1">
    <property type="nucleotide sequence ID" value="NZ_CP036278.1"/>
</dbReference>
<keyword evidence="2" id="KW-1185">Reference proteome</keyword>